<proteinExistence type="predicted"/>
<dbReference type="Pfam" id="PF12224">
    <property type="entry name" value="Amidoligase_2"/>
    <property type="match status" value="1"/>
</dbReference>
<sequence length="332" mass="38912">MKKSLPLPSRLTTDENNVRRVGVEIEFTNLDPIQVVEEIIAIWGGSHQIKNPFVHHVKDTSRGDFVVELDSSLLNSQKYVTLMQKMGVDPKSLPLGENLEELLSDVASWVVPYEMVSPPLPLDSLGEIEELRERLRLRRALGSKSALRYAFGLHFNPELASLEPDYIRDSLRSFLVLYPWIFKNSHIDFSRRVTPYIDEFPADYIKLVLDQQYEPPLDKLIRDYMQHNPTRNRPLDMLPLFMYLHPEIVEAYPIEKGLTQGRPTFHYRLPNSLIDDPNWSIAREWSYWVQVERLVEEPQKLRSMAAELLELMEKTFSVIQWQWPARVDDWLK</sequence>
<dbReference type="EMBL" id="JACHID010000001">
    <property type="protein sequence ID" value="MBB5020805.1"/>
    <property type="molecule type" value="Genomic_DNA"/>
</dbReference>
<keyword evidence="2" id="KW-1185">Reference proteome</keyword>
<comment type="caution">
    <text evidence="1">The sequence shown here is derived from an EMBL/GenBank/DDBJ whole genome shotgun (WGS) entry which is preliminary data.</text>
</comment>
<name>A0A7W8DFX7_9BACT</name>
<dbReference type="RefSeq" id="WP_183728292.1">
    <property type="nucleotide sequence ID" value="NZ_JACHID010000001.1"/>
</dbReference>
<reference evidence="1 2" key="1">
    <citation type="submission" date="2020-08" db="EMBL/GenBank/DDBJ databases">
        <title>Genomic Encyclopedia of Type Strains, Phase IV (KMG-IV): sequencing the most valuable type-strain genomes for metagenomic binning, comparative biology and taxonomic classification.</title>
        <authorList>
            <person name="Goeker M."/>
        </authorList>
    </citation>
    <scope>NUCLEOTIDE SEQUENCE [LARGE SCALE GENOMIC DNA]</scope>
    <source>
        <strain evidence="1 2">DSM 22071</strain>
    </source>
</reference>
<dbReference type="InterPro" id="IPR022025">
    <property type="entry name" value="Amidoligase_2"/>
</dbReference>
<evidence type="ECO:0008006" key="3">
    <source>
        <dbReference type="Google" id="ProtNLM"/>
    </source>
</evidence>
<evidence type="ECO:0000313" key="1">
    <source>
        <dbReference type="EMBL" id="MBB5020805.1"/>
    </source>
</evidence>
<dbReference type="AlphaFoldDB" id="A0A7W8DFX7"/>
<accession>A0A7W8DFX7</accession>
<gene>
    <name evidence="1" type="ORF">HNR37_000108</name>
</gene>
<evidence type="ECO:0000313" key="2">
    <source>
        <dbReference type="Proteomes" id="UP000528322"/>
    </source>
</evidence>
<organism evidence="1 2">
    <name type="scientific">Desulfurispira natronophila</name>
    <dbReference type="NCBI Taxonomy" id="682562"/>
    <lineage>
        <taxon>Bacteria</taxon>
        <taxon>Pseudomonadati</taxon>
        <taxon>Chrysiogenota</taxon>
        <taxon>Chrysiogenia</taxon>
        <taxon>Chrysiogenales</taxon>
        <taxon>Chrysiogenaceae</taxon>
        <taxon>Desulfurispira</taxon>
    </lineage>
</organism>
<protein>
    <recommendedName>
        <fullName evidence="3">Amidoligase enzyme</fullName>
    </recommendedName>
</protein>
<dbReference type="Proteomes" id="UP000528322">
    <property type="component" value="Unassembled WGS sequence"/>
</dbReference>